<keyword evidence="7" id="KW-1185">Reference proteome</keyword>
<dbReference type="InterPro" id="IPR050950">
    <property type="entry name" value="HTH-type_LysR_regulators"/>
</dbReference>
<proteinExistence type="inferred from homology"/>
<dbReference type="InterPro" id="IPR005119">
    <property type="entry name" value="LysR_subst-bd"/>
</dbReference>
<dbReference type="OrthoDB" id="6787458at2"/>
<evidence type="ECO:0000256" key="2">
    <source>
        <dbReference type="ARBA" id="ARBA00023015"/>
    </source>
</evidence>
<dbReference type="GO" id="GO:0005829">
    <property type="term" value="C:cytosol"/>
    <property type="evidence" value="ECO:0007669"/>
    <property type="project" value="TreeGrafter"/>
</dbReference>
<dbReference type="PROSITE" id="PS50931">
    <property type="entry name" value="HTH_LYSR"/>
    <property type="match status" value="1"/>
</dbReference>
<dbReference type="Gene3D" id="1.10.10.10">
    <property type="entry name" value="Winged helix-like DNA-binding domain superfamily/Winged helix DNA-binding domain"/>
    <property type="match status" value="1"/>
</dbReference>
<dbReference type="GO" id="GO:0003677">
    <property type="term" value="F:DNA binding"/>
    <property type="evidence" value="ECO:0007669"/>
    <property type="project" value="UniProtKB-KW"/>
</dbReference>
<evidence type="ECO:0000256" key="3">
    <source>
        <dbReference type="ARBA" id="ARBA00023125"/>
    </source>
</evidence>
<feature type="domain" description="HTH lysR-type" evidence="5">
    <location>
        <begin position="8"/>
        <end position="65"/>
    </location>
</feature>
<keyword evidence="3" id="KW-0238">DNA-binding</keyword>
<comment type="caution">
    <text evidence="6">The sequence shown here is derived from an EMBL/GenBank/DDBJ whole genome shotgun (WGS) entry which is preliminary data.</text>
</comment>
<dbReference type="FunFam" id="1.10.10.10:FF:000001">
    <property type="entry name" value="LysR family transcriptional regulator"/>
    <property type="match status" value="1"/>
</dbReference>
<dbReference type="Proteomes" id="UP000004263">
    <property type="component" value="Unassembled WGS sequence"/>
</dbReference>
<dbReference type="InterPro" id="IPR036388">
    <property type="entry name" value="WH-like_DNA-bd_sf"/>
</dbReference>
<sequence length="307" mass="34909">MNTVLKRIETRHFRLVDALAQTNNMTLAAKQLHLTQSALSHQLKALEEALGYELFYRHGKKFVITPHGRRVLESAKVVLSELTSLQDELQAIEQDDKVVLRIATECITTFQWLPRAIPVFKQAYPNVEVELLPNAYNKVTDLLDSGDIDMAIKMAPAKKPFINHSLFDDQLVVVLDKNHKLASQDIITAEDVARENILLCPNAKEKLFRGLSLHVDISKIKTTEFPLTEAITEWCYAGMGISVLADWSVATWDQDKIVIRPLDVSWAQRSWKAVTLSRPLAAYEQAFLDLLRQHCPESQNREPMVEI</sequence>
<accession>Q1N2S5</accession>
<gene>
    <name evidence="6" type="ORF">RED65_06853</name>
</gene>
<name>Q1N2S5_9GAMM</name>
<organism evidence="6 7">
    <name type="scientific">Bermanella marisrubri</name>
    <dbReference type="NCBI Taxonomy" id="207949"/>
    <lineage>
        <taxon>Bacteria</taxon>
        <taxon>Pseudomonadati</taxon>
        <taxon>Pseudomonadota</taxon>
        <taxon>Gammaproteobacteria</taxon>
        <taxon>Oceanospirillales</taxon>
        <taxon>Oceanospirillaceae</taxon>
        <taxon>Bermanella</taxon>
    </lineage>
</organism>
<evidence type="ECO:0000256" key="1">
    <source>
        <dbReference type="ARBA" id="ARBA00009437"/>
    </source>
</evidence>
<dbReference type="SUPFAM" id="SSF53850">
    <property type="entry name" value="Periplasmic binding protein-like II"/>
    <property type="match status" value="1"/>
</dbReference>
<dbReference type="PANTHER" id="PTHR30419">
    <property type="entry name" value="HTH-TYPE TRANSCRIPTIONAL REGULATOR YBHD"/>
    <property type="match status" value="1"/>
</dbReference>
<dbReference type="InterPro" id="IPR000847">
    <property type="entry name" value="LysR_HTH_N"/>
</dbReference>
<dbReference type="RefSeq" id="WP_007016195.1">
    <property type="nucleotide sequence ID" value="NZ_AAQH01000006.1"/>
</dbReference>
<evidence type="ECO:0000256" key="4">
    <source>
        <dbReference type="ARBA" id="ARBA00023163"/>
    </source>
</evidence>
<comment type="similarity">
    <text evidence="1">Belongs to the LysR transcriptional regulatory family.</text>
</comment>
<dbReference type="GO" id="GO:0003700">
    <property type="term" value="F:DNA-binding transcription factor activity"/>
    <property type="evidence" value="ECO:0007669"/>
    <property type="project" value="InterPro"/>
</dbReference>
<protein>
    <submittedName>
        <fullName evidence="6">Transcriptional regulator, LysR family protein</fullName>
    </submittedName>
</protein>
<dbReference type="CDD" id="cd05466">
    <property type="entry name" value="PBP2_LTTR_substrate"/>
    <property type="match status" value="1"/>
</dbReference>
<keyword evidence="2" id="KW-0805">Transcription regulation</keyword>
<evidence type="ECO:0000259" key="5">
    <source>
        <dbReference type="PROSITE" id="PS50931"/>
    </source>
</evidence>
<dbReference type="EMBL" id="AAQH01000006">
    <property type="protein sequence ID" value="EAT12594.1"/>
    <property type="molecule type" value="Genomic_DNA"/>
</dbReference>
<dbReference type="Gene3D" id="3.40.190.10">
    <property type="entry name" value="Periplasmic binding protein-like II"/>
    <property type="match status" value="2"/>
</dbReference>
<dbReference type="HOGENOM" id="CLU_039613_6_0_6"/>
<evidence type="ECO:0000313" key="6">
    <source>
        <dbReference type="EMBL" id="EAT12594.1"/>
    </source>
</evidence>
<dbReference type="SUPFAM" id="SSF46785">
    <property type="entry name" value="Winged helix' DNA-binding domain"/>
    <property type="match status" value="1"/>
</dbReference>
<dbReference type="AlphaFoldDB" id="Q1N2S5"/>
<dbReference type="STRING" id="207949.RED65_06853"/>
<dbReference type="Pfam" id="PF03466">
    <property type="entry name" value="LysR_substrate"/>
    <property type="match status" value="1"/>
</dbReference>
<dbReference type="Pfam" id="PF00126">
    <property type="entry name" value="HTH_1"/>
    <property type="match status" value="1"/>
</dbReference>
<dbReference type="PRINTS" id="PR00039">
    <property type="entry name" value="HTHLYSR"/>
</dbReference>
<evidence type="ECO:0000313" key="7">
    <source>
        <dbReference type="Proteomes" id="UP000004263"/>
    </source>
</evidence>
<reference evidence="6 7" key="1">
    <citation type="submission" date="2006-03" db="EMBL/GenBank/DDBJ databases">
        <authorList>
            <person name="Pinhassi J."/>
            <person name="Pedros-Alio C."/>
            <person name="Ferriera S."/>
            <person name="Johnson J."/>
            <person name="Kravitz S."/>
            <person name="Halpern A."/>
            <person name="Remington K."/>
            <person name="Beeson K."/>
            <person name="Tran B."/>
            <person name="Rogers Y.-H."/>
            <person name="Friedman R."/>
            <person name="Venter J.C."/>
        </authorList>
    </citation>
    <scope>NUCLEOTIDE SEQUENCE [LARGE SCALE GENOMIC DNA]</scope>
    <source>
        <strain evidence="6 7">RED65</strain>
    </source>
</reference>
<dbReference type="InterPro" id="IPR036390">
    <property type="entry name" value="WH_DNA-bd_sf"/>
</dbReference>
<keyword evidence="4" id="KW-0804">Transcription</keyword>